<sequence>MQVEKLKTIDADTLLITPLHKTLFVVEGLIPQGFSVRPGSSKIGKSRLMLWLGIQVARGNHIWEFKTHKCDVLYLCLEDTYTRLQSRLYPLTDKAPSELRIATTSYQIGCGLKQQIEQYLADYPMTKLVIIDTFQKVRESKSISGKNGMYAGDYDDISALKDISDRYGIAVVVVHHVRKLRDANDPFNEVTGSTEITGVADTSFILKHSRSSETGTLLATGRDIAHQELTLKFNKGSHLWELVEQKDMDDIRRENS</sequence>
<dbReference type="Gene3D" id="3.40.50.300">
    <property type="entry name" value="P-loop containing nucleotide triphosphate hydrolases"/>
    <property type="match status" value="1"/>
</dbReference>
<reference evidence="2 4" key="3">
    <citation type="submission" date="2017-07" db="EMBL/GenBank/DDBJ databases">
        <title>Prevalence of linear plasmids in Cutibacterium (Propionibacterium) acnes isolates obtained from prostatic tissue.</title>
        <authorList>
            <person name="Davidsson S."/>
            <person name="Carlsson J."/>
            <person name="Molling P."/>
            <person name="Andren O."/>
            <person name="Andersson S.-O."/>
            <person name="Brzuszkiewicz E."/>
            <person name="Poehlein A."/>
            <person name="Al-Zeer M."/>
            <person name="Brinkmann V."/>
            <person name="Scavenius C."/>
            <person name="Nazipi S."/>
            <person name="Soderquist B."/>
            <person name="Bruggemann H."/>
        </authorList>
    </citation>
    <scope>NUCLEOTIDE SEQUENCE [LARGE SCALE GENOMIC DNA]</scope>
    <source>
        <strain evidence="2 4">DSM 753</strain>
    </source>
</reference>
<evidence type="ECO:0000313" key="1">
    <source>
        <dbReference type="EMBL" id="EDO59763.1"/>
    </source>
</evidence>
<evidence type="ECO:0000313" key="4">
    <source>
        <dbReference type="Proteomes" id="UP000220611"/>
    </source>
</evidence>
<keyword evidence="4" id="KW-1185">Reference proteome</keyword>
<evidence type="ECO:0000313" key="2">
    <source>
        <dbReference type="EMBL" id="PEQ25290.1"/>
    </source>
</evidence>
<dbReference type="Pfam" id="PF13481">
    <property type="entry name" value="AAA_25"/>
    <property type="match status" value="1"/>
</dbReference>
<organism evidence="1 3">
    <name type="scientific">[Clostridium] leptum DSM 753</name>
    <dbReference type="NCBI Taxonomy" id="428125"/>
    <lineage>
        <taxon>Bacteria</taxon>
        <taxon>Bacillati</taxon>
        <taxon>Bacillota</taxon>
        <taxon>Clostridia</taxon>
        <taxon>Eubacteriales</taxon>
        <taxon>Oscillospiraceae</taxon>
        <taxon>Oscillospiraceae incertae sedis</taxon>
    </lineage>
</organism>
<reference evidence="1 3" key="1">
    <citation type="submission" date="2007-08" db="EMBL/GenBank/DDBJ databases">
        <title>Draft genome sequence of Clostridium leptum (DSM 753).</title>
        <authorList>
            <person name="Sudarsanam P."/>
            <person name="Ley R."/>
            <person name="Guruge J."/>
            <person name="Turnbaugh P.J."/>
            <person name="Mahowald M."/>
            <person name="Liep D."/>
            <person name="Gordon J."/>
        </authorList>
    </citation>
    <scope>NUCLEOTIDE SEQUENCE [LARGE SCALE GENOMIC DNA]</scope>
    <source>
        <strain evidence="1 3">DSM 753</strain>
    </source>
</reference>
<dbReference type="EMBL" id="NOXF01000002">
    <property type="protein sequence ID" value="PEQ25290.1"/>
    <property type="molecule type" value="Genomic_DNA"/>
</dbReference>
<protein>
    <recommendedName>
        <fullName evidence="5">DNA repair protein RadA</fullName>
    </recommendedName>
</protein>
<dbReference type="eggNOG" id="COG1066">
    <property type="taxonomic scope" value="Bacteria"/>
</dbReference>
<dbReference type="SUPFAM" id="SSF52540">
    <property type="entry name" value="P-loop containing nucleoside triphosphate hydrolases"/>
    <property type="match status" value="1"/>
</dbReference>
<dbReference type="Proteomes" id="UP000003490">
    <property type="component" value="Unassembled WGS sequence"/>
</dbReference>
<dbReference type="HOGENOM" id="CLU_043385_1_0_9"/>
<dbReference type="InterPro" id="IPR027417">
    <property type="entry name" value="P-loop_NTPase"/>
</dbReference>
<evidence type="ECO:0008006" key="5">
    <source>
        <dbReference type="Google" id="ProtNLM"/>
    </source>
</evidence>
<accession>A7VYY5</accession>
<dbReference type="Proteomes" id="UP000220611">
    <property type="component" value="Unassembled WGS sequence"/>
</dbReference>
<evidence type="ECO:0000313" key="3">
    <source>
        <dbReference type="Proteomes" id="UP000003490"/>
    </source>
</evidence>
<dbReference type="OrthoDB" id="9775547at2"/>
<comment type="caution">
    <text evidence="1">The sequence shown here is derived from an EMBL/GenBank/DDBJ whole genome shotgun (WGS) entry which is preliminary data.</text>
</comment>
<reference evidence="1 3" key="2">
    <citation type="submission" date="2007-08" db="EMBL/GenBank/DDBJ databases">
        <authorList>
            <person name="Fulton L."/>
            <person name="Clifton S."/>
            <person name="Fulton B."/>
            <person name="Xu J."/>
            <person name="Minx P."/>
            <person name="Pepin K.H."/>
            <person name="Johnson M."/>
            <person name="Thiruvilangam P."/>
            <person name="Bhonagiri V."/>
            <person name="Nash W.E."/>
            <person name="Wang C."/>
            <person name="Mardis E.R."/>
            <person name="Wilson R.K."/>
        </authorList>
    </citation>
    <scope>NUCLEOTIDE SEQUENCE [LARGE SCALE GENOMIC DNA]</scope>
    <source>
        <strain evidence="1 3">DSM 753</strain>
    </source>
</reference>
<name>A7VYY5_9FIRM</name>
<proteinExistence type="predicted"/>
<dbReference type="AlphaFoldDB" id="A7VYY5"/>
<gene>
    <name evidence="2" type="ORF">CH238_04480</name>
    <name evidence="1" type="ORF">CLOLEP_03813</name>
</gene>
<dbReference type="EMBL" id="ABCB02000021">
    <property type="protein sequence ID" value="EDO59763.1"/>
    <property type="molecule type" value="Genomic_DNA"/>
</dbReference>